<reference evidence="2" key="1">
    <citation type="submission" date="2023-04" db="EMBL/GenBank/DDBJ databases">
        <title>Candida boidinii NBRC 10035.</title>
        <authorList>
            <person name="Ichikawa N."/>
            <person name="Sato H."/>
            <person name="Tonouchi N."/>
        </authorList>
    </citation>
    <scope>NUCLEOTIDE SEQUENCE</scope>
    <source>
        <strain evidence="2">NBRC 10035</strain>
    </source>
</reference>
<feature type="compositionally biased region" description="Basic and acidic residues" evidence="1">
    <location>
        <begin position="254"/>
        <end position="265"/>
    </location>
</feature>
<feature type="compositionally biased region" description="Low complexity" evidence="1">
    <location>
        <begin position="517"/>
        <end position="546"/>
    </location>
</feature>
<comment type="caution">
    <text evidence="2">The sequence shown here is derived from an EMBL/GenBank/DDBJ whole genome shotgun (WGS) entry which is preliminary data.</text>
</comment>
<accession>A0A9W6T480</accession>
<keyword evidence="3" id="KW-1185">Reference proteome</keyword>
<evidence type="ECO:0000313" key="3">
    <source>
        <dbReference type="Proteomes" id="UP001165120"/>
    </source>
</evidence>
<name>A0A9W6T480_CANBO</name>
<feature type="compositionally biased region" description="Low complexity" evidence="1">
    <location>
        <begin position="576"/>
        <end position="585"/>
    </location>
</feature>
<organism evidence="2 3">
    <name type="scientific">Candida boidinii</name>
    <name type="common">Yeast</name>
    <dbReference type="NCBI Taxonomy" id="5477"/>
    <lineage>
        <taxon>Eukaryota</taxon>
        <taxon>Fungi</taxon>
        <taxon>Dikarya</taxon>
        <taxon>Ascomycota</taxon>
        <taxon>Saccharomycotina</taxon>
        <taxon>Pichiomycetes</taxon>
        <taxon>Pichiales</taxon>
        <taxon>Pichiaceae</taxon>
        <taxon>Ogataea</taxon>
        <taxon>Ogataea/Candida clade</taxon>
    </lineage>
</organism>
<evidence type="ECO:0000313" key="2">
    <source>
        <dbReference type="EMBL" id="GME71943.1"/>
    </source>
</evidence>
<gene>
    <name evidence="2" type="ORF">Cboi02_000340600</name>
</gene>
<dbReference type="EMBL" id="BSXN01001172">
    <property type="protein sequence ID" value="GME71943.1"/>
    <property type="molecule type" value="Genomic_DNA"/>
</dbReference>
<protein>
    <submittedName>
        <fullName evidence="2">Unnamed protein product</fullName>
    </submittedName>
</protein>
<feature type="compositionally biased region" description="Acidic residues" evidence="1">
    <location>
        <begin position="237"/>
        <end position="253"/>
    </location>
</feature>
<feature type="region of interest" description="Disordered" evidence="1">
    <location>
        <begin position="517"/>
        <end position="592"/>
    </location>
</feature>
<sequence length="592" mass="68631">MKNSLKIFINLIYSNSNYKDYNLTNFKNNNNELNNLQRENLFIVLSNLKNSVELINPILDLKSLVDNFKTNIYLPKIIRFEPYKGYKSIQIFGNKIENLLKLERMKTVPTILHKSIIHLDSLINELDYDVNDNSNEDKFWVYHNLVDYNTVFKIRREANNLLRLNPRFNNPENGIMTKDDVKIYSKKIEDILNNLENWILISQKMKNDSTFNLIFHPIDEKDKHVESTEKAEKEIGGNEEDNNEKEDRNDDEDRNDKEDKNYKQEIEKEEEINEYIDDEKLKPEFSLNFCKILTLFELIKIYLIQLPNSLIPSTEIQNLNSIYSNSQNIETSIEIIKILEKNPLYFDSIICIITLLETILDKYKLIDINNNDIKDIKINDHPRLFKFLSKIFINSLIHPINSKKIELNNNRDLESNSSSNKTIFPPLVATVSSNSISSTTLTHNSLTKTTTTNSNISSNNISNIGGDDQYLLFFNPVYSVKLIKDLIRIKPELIKKSEEFRKFEKSEKKKKISRLPSVNNTTIVGSSSSSTTTNNNNNSRSVSESSEIQQETLKSGLPKSVENKETNDVDSEDVNSSITSTITSTVKDFEER</sequence>
<proteinExistence type="predicted"/>
<feature type="region of interest" description="Disordered" evidence="1">
    <location>
        <begin position="224"/>
        <end position="265"/>
    </location>
</feature>
<dbReference type="Proteomes" id="UP001165120">
    <property type="component" value="Unassembled WGS sequence"/>
</dbReference>
<feature type="compositionally biased region" description="Basic and acidic residues" evidence="1">
    <location>
        <begin position="224"/>
        <end position="236"/>
    </location>
</feature>
<dbReference type="AlphaFoldDB" id="A0A9W6T480"/>
<evidence type="ECO:0000256" key="1">
    <source>
        <dbReference type="SAM" id="MobiDB-lite"/>
    </source>
</evidence>